<evidence type="ECO:0000256" key="6">
    <source>
        <dbReference type="ARBA" id="ARBA00023125"/>
    </source>
</evidence>
<comment type="caution">
    <text evidence="9">The sequence shown here is derived from an EMBL/GenBank/DDBJ whole genome shotgun (WGS) entry which is preliminary data.</text>
</comment>
<evidence type="ECO:0000313" key="10">
    <source>
        <dbReference type="Proteomes" id="UP000298097"/>
    </source>
</evidence>
<keyword evidence="5" id="KW-0190">Covalent protein-DNA linkage</keyword>
<dbReference type="Proteomes" id="UP000298097">
    <property type="component" value="Unassembled WGS sequence"/>
</dbReference>
<dbReference type="EC" id="3.4.-.-" evidence="8"/>
<keyword evidence="2 8" id="KW-0645">Protease</keyword>
<dbReference type="GO" id="GO:0006508">
    <property type="term" value="P:proteolysis"/>
    <property type="evidence" value="ECO:0007669"/>
    <property type="project" value="UniProtKB-KW"/>
</dbReference>
<evidence type="ECO:0000256" key="1">
    <source>
        <dbReference type="ARBA" id="ARBA00008136"/>
    </source>
</evidence>
<keyword evidence="3" id="KW-0227">DNA damage</keyword>
<keyword evidence="6" id="KW-0238">DNA-binding</keyword>
<keyword evidence="4 8" id="KW-0378">Hydrolase</keyword>
<dbReference type="InterPro" id="IPR036590">
    <property type="entry name" value="SRAP-like"/>
</dbReference>
<dbReference type="RefSeq" id="WP_135773527.1">
    <property type="nucleotide sequence ID" value="NZ_RQEY01000012.1"/>
</dbReference>
<evidence type="ECO:0000256" key="4">
    <source>
        <dbReference type="ARBA" id="ARBA00022801"/>
    </source>
</evidence>
<dbReference type="GO" id="GO:0106300">
    <property type="term" value="P:protein-DNA covalent cross-linking repair"/>
    <property type="evidence" value="ECO:0007669"/>
    <property type="project" value="InterPro"/>
</dbReference>
<dbReference type="OrthoDB" id="9782620at2"/>
<dbReference type="Gene3D" id="3.90.1680.10">
    <property type="entry name" value="SOS response associated peptidase-like"/>
    <property type="match status" value="1"/>
</dbReference>
<dbReference type="SUPFAM" id="SSF143081">
    <property type="entry name" value="BB1717-like"/>
    <property type="match status" value="1"/>
</dbReference>
<evidence type="ECO:0000256" key="8">
    <source>
        <dbReference type="RuleBase" id="RU364100"/>
    </source>
</evidence>
<evidence type="ECO:0000256" key="2">
    <source>
        <dbReference type="ARBA" id="ARBA00022670"/>
    </source>
</evidence>
<evidence type="ECO:0000313" key="9">
    <source>
        <dbReference type="EMBL" id="TGK41275.1"/>
    </source>
</evidence>
<evidence type="ECO:0000256" key="3">
    <source>
        <dbReference type="ARBA" id="ARBA00022763"/>
    </source>
</evidence>
<dbReference type="EMBL" id="RQEY01000012">
    <property type="protein sequence ID" value="TGK41275.1"/>
    <property type="molecule type" value="Genomic_DNA"/>
</dbReference>
<proteinExistence type="inferred from homology"/>
<dbReference type="GO" id="GO:0003697">
    <property type="term" value="F:single-stranded DNA binding"/>
    <property type="evidence" value="ECO:0007669"/>
    <property type="project" value="InterPro"/>
</dbReference>
<dbReference type="PANTHER" id="PTHR13604:SF0">
    <property type="entry name" value="ABASIC SITE PROCESSING PROTEIN HMCES"/>
    <property type="match status" value="1"/>
</dbReference>
<dbReference type="PANTHER" id="PTHR13604">
    <property type="entry name" value="DC12-RELATED"/>
    <property type="match status" value="1"/>
</dbReference>
<dbReference type="Pfam" id="PF02586">
    <property type="entry name" value="SRAP"/>
    <property type="match status" value="1"/>
</dbReference>
<reference evidence="9" key="1">
    <citation type="journal article" date="2019" name="PLoS Negl. Trop. Dis.">
        <title>Revisiting the worldwide diversity of Leptospira species in the environment.</title>
        <authorList>
            <person name="Vincent A.T."/>
            <person name="Schiettekatte O."/>
            <person name="Bourhy P."/>
            <person name="Veyrier F.J."/>
            <person name="Picardeau M."/>
        </authorList>
    </citation>
    <scope>NUCLEOTIDE SEQUENCE [LARGE SCALE GENOMIC DNA]</scope>
    <source>
        <strain evidence="9">201800301</strain>
    </source>
</reference>
<keyword evidence="10" id="KW-1185">Reference proteome</keyword>
<evidence type="ECO:0000256" key="7">
    <source>
        <dbReference type="ARBA" id="ARBA00023239"/>
    </source>
</evidence>
<protein>
    <recommendedName>
        <fullName evidence="8">Abasic site processing protein</fullName>
        <ecNumber evidence="8">3.4.-.-</ecNumber>
    </recommendedName>
</protein>
<dbReference type="GO" id="GO:0016829">
    <property type="term" value="F:lyase activity"/>
    <property type="evidence" value="ECO:0007669"/>
    <property type="project" value="UniProtKB-KW"/>
</dbReference>
<keyword evidence="7" id="KW-0456">Lyase</keyword>
<dbReference type="InterPro" id="IPR003738">
    <property type="entry name" value="SRAP"/>
</dbReference>
<sequence length="223" mass="26275">MCGRYSLNAELSQIIEQFSLRHDLERIEREYRPEKEVFPGSTPPVIVSEEGNLTMQRLHWNYKFPKYDATPNARFEKLDIVPEWKNAIKVNRCLIPATTYWEWKRYEILNKQDRYELMFSERKLVAFAGLTLSQEKGDGQTIRKFVTITFPANKKVSEVHDRQPAIIQPINYEAWLNNDNKEVKSLLYNAIENDIEFELISSTPIRKGKPIKSVAAEERFLFE</sequence>
<evidence type="ECO:0000256" key="5">
    <source>
        <dbReference type="ARBA" id="ARBA00023124"/>
    </source>
</evidence>
<name>A0A4R9H733_9LEPT</name>
<accession>A0A4R9H733</accession>
<dbReference type="AlphaFoldDB" id="A0A4R9H733"/>
<dbReference type="GO" id="GO:0008233">
    <property type="term" value="F:peptidase activity"/>
    <property type="evidence" value="ECO:0007669"/>
    <property type="project" value="UniProtKB-KW"/>
</dbReference>
<comment type="similarity">
    <text evidence="1 8">Belongs to the SOS response-associated peptidase family.</text>
</comment>
<gene>
    <name evidence="9" type="ORF">EHO65_07565</name>
</gene>
<organism evidence="9 10">
    <name type="scientific">Leptospira andrefontaineae</name>
    <dbReference type="NCBI Taxonomy" id="2484976"/>
    <lineage>
        <taxon>Bacteria</taxon>
        <taxon>Pseudomonadati</taxon>
        <taxon>Spirochaetota</taxon>
        <taxon>Spirochaetia</taxon>
        <taxon>Leptospirales</taxon>
        <taxon>Leptospiraceae</taxon>
        <taxon>Leptospira</taxon>
    </lineage>
</organism>